<evidence type="ECO:0000259" key="1">
    <source>
        <dbReference type="Pfam" id="PF08241"/>
    </source>
</evidence>
<reference evidence="2 3" key="1">
    <citation type="submission" date="2021-03" db="EMBL/GenBank/DDBJ databases">
        <title>Sequencing the genomes of 1000 actinobacteria strains.</title>
        <authorList>
            <person name="Klenk H.-P."/>
        </authorList>
    </citation>
    <scope>NUCLEOTIDE SEQUENCE [LARGE SCALE GENOMIC DNA]</scope>
    <source>
        <strain evidence="2 3">DSM 15797</strain>
    </source>
</reference>
<name>A0ABS4XI79_9MICC</name>
<accession>A0ABS4XI79</accession>
<dbReference type="RefSeq" id="WP_210001038.1">
    <property type="nucleotide sequence ID" value="NZ_BAAAJY010000022.1"/>
</dbReference>
<dbReference type="EMBL" id="JAGIOF010000001">
    <property type="protein sequence ID" value="MBP2388177.1"/>
    <property type="molecule type" value="Genomic_DNA"/>
</dbReference>
<dbReference type="Pfam" id="PF08241">
    <property type="entry name" value="Methyltransf_11"/>
    <property type="match status" value="1"/>
</dbReference>
<dbReference type="Gene3D" id="3.40.50.150">
    <property type="entry name" value="Vaccinia Virus protein VP39"/>
    <property type="match status" value="1"/>
</dbReference>
<dbReference type="InterPro" id="IPR050508">
    <property type="entry name" value="Methyltransf_Superfamily"/>
</dbReference>
<keyword evidence="2" id="KW-0830">Ubiquinone</keyword>
<dbReference type="PANTHER" id="PTHR42912">
    <property type="entry name" value="METHYLTRANSFERASE"/>
    <property type="match status" value="1"/>
</dbReference>
<gene>
    <name evidence="2" type="ORF">JOF47_003688</name>
</gene>
<dbReference type="Proteomes" id="UP001296993">
    <property type="component" value="Unassembled WGS sequence"/>
</dbReference>
<keyword evidence="3" id="KW-1185">Reference proteome</keyword>
<dbReference type="SUPFAM" id="SSF53335">
    <property type="entry name" value="S-adenosyl-L-methionine-dependent methyltransferases"/>
    <property type="match status" value="1"/>
</dbReference>
<protein>
    <submittedName>
        <fullName evidence="2">Ubiquinone/menaquinone biosynthesis C-methylase UbiE</fullName>
    </submittedName>
</protein>
<evidence type="ECO:0000313" key="3">
    <source>
        <dbReference type="Proteomes" id="UP001296993"/>
    </source>
</evidence>
<organism evidence="2 3">
    <name type="scientific">Paeniglutamicibacter kerguelensis</name>
    <dbReference type="NCBI Taxonomy" id="254788"/>
    <lineage>
        <taxon>Bacteria</taxon>
        <taxon>Bacillati</taxon>
        <taxon>Actinomycetota</taxon>
        <taxon>Actinomycetes</taxon>
        <taxon>Micrococcales</taxon>
        <taxon>Micrococcaceae</taxon>
        <taxon>Paeniglutamicibacter</taxon>
    </lineage>
</organism>
<feature type="domain" description="Methyltransferase type 11" evidence="1">
    <location>
        <begin position="57"/>
        <end position="153"/>
    </location>
</feature>
<dbReference type="CDD" id="cd02440">
    <property type="entry name" value="AdoMet_MTases"/>
    <property type="match status" value="1"/>
</dbReference>
<evidence type="ECO:0000313" key="2">
    <source>
        <dbReference type="EMBL" id="MBP2388177.1"/>
    </source>
</evidence>
<sequence length="289" mass="30852">MKTNHEAPGSANHAEIAPPAAWDEIAAGYARFVAPGEQLFSSEALRLVGLTRGEAFLDVAAGPGGLALAAARLGASVLATDWAPAMVSQFQARIRAEKLHNAEARVMDAHALTVADDSYDVTGSQFGVMLVPDQPLALREMVRVTKPGGRVLIVAYGSPTEFEALQFFISALRTVVPAFEGLPEPPPLEFQVSDPGVLRDRLTTAGLGAVEVDTSFRERVEFDSGSACWKWMCHSNPVVGMILSEVSEGEQAVVRDVLDGMIRERAADGPFAVLTAPLNIGWGHKPVPR</sequence>
<proteinExistence type="predicted"/>
<dbReference type="InterPro" id="IPR013216">
    <property type="entry name" value="Methyltransf_11"/>
</dbReference>
<dbReference type="InterPro" id="IPR029063">
    <property type="entry name" value="SAM-dependent_MTases_sf"/>
</dbReference>
<comment type="caution">
    <text evidence="2">The sequence shown here is derived from an EMBL/GenBank/DDBJ whole genome shotgun (WGS) entry which is preliminary data.</text>
</comment>